<sequence length="342" mass="37046">MLAEVGVDETCELVYRAALQRPVWSLEQLRDAVDQPAANVDAAVQRLMEIGLLRGPHAEQIRPVNPAVGFASLLSYAEARLARQTRAVELTRAAVAEMSASFRASPALLHDVELLDDRDAAWLCLEEIAAKATTSIQCLAAAGGPPGLETSADYDPAYRLAEFASARGVRVQLILLDSIVNAPRLAAGARRVHDNGVEVRTTPTLPVWTFVVDDRYVVIAIDPADNQRGVIRVSHPGLVAAAADLFSRHWLSAVPIELQTAQPPGKLTRQQRHLLQLLATGAKDESIARQFSVSARTVRRMIADLADRIGASSRFELGVRAVRLGWLDDTPQPASGSEPFHA</sequence>
<organism evidence="2 3">
    <name type="scientific">Micromonospora viridifaciens</name>
    <dbReference type="NCBI Taxonomy" id="1881"/>
    <lineage>
        <taxon>Bacteria</taxon>
        <taxon>Bacillati</taxon>
        <taxon>Actinomycetota</taxon>
        <taxon>Actinomycetes</taxon>
        <taxon>Micromonosporales</taxon>
        <taxon>Micromonosporaceae</taxon>
        <taxon>Micromonospora</taxon>
    </lineage>
</organism>
<dbReference type="SMART" id="SM00421">
    <property type="entry name" value="HTH_LUXR"/>
    <property type="match status" value="1"/>
</dbReference>
<proteinExistence type="predicted"/>
<dbReference type="SUPFAM" id="SSF46894">
    <property type="entry name" value="C-terminal effector domain of the bipartite response regulators"/>
    <property type="match status" value="1"/>
</dbReference>
<evidence type="ECO:0000313" key="2">
    <source>
        <dbReference type="EMBL" id="SCE97358.1"/>
    </source>
</evidence>
<evidence type="ECO:0000259" key="1">
    <source>
        <dbReference type="PROSITE" id="PS50043"/>
    </source>
</evidence>
<dbReference type="PROSITE" id="PS50043">
    <property type="entry name" value="HTH_LUXR_2"/>
    <property type="match status" value="1"/>
</dbReference>
<dbReference type="Proteomes" id="UP000198242">
    <property type="component" value="Chromosome I"/>
</dbReference>
<dbReference type="PANTHER" id="PTHR34293">
    <property type="entry name" value="HTH-TYPE TRANSCRIPTIONAL REGULATOR TRMBL2"/>
    <property type="match status" value="1"/>
</dbReference>
<dbReference type="InterPro" id="IPR055859">
    <property type="entry name" value="DUF7436"/>
</dbReference>
<dbReference type="RefSeq" id="WP_089006458.1">
    <property type="nucleotide sequence ID" value="NZ_LT607411.1"/>
</dbReference>
<dbReference type="InterPro" id="IPR036388">
    <property type="entry name" value="WH-like_DNA-bd_sf"/>
</dbReference>
<dbReference type="InterPro" id="IPR051797">
    <property type="entry name" value="TrmB-like"/>
</dbReference>
<dbReference type="GO" id="GO:0006355">
    <property type="term" value="P:regulation of DNA-templated transcription"/>
    <property type="evidence" value="ECO:0007669"/>
    <property type="project" value="InterPro"/>
</dbReference>
<keyword evidence="3" id="KW-1185">Reference proteome</keyword>
<dbReference type="CDD" id="cd06170">
    <property type="entry name" value="LuxR_C_like"/>
    <property type="match status" value="1"/>
</dbReference>
<accession>A0A1C4WMG7</accession>
<dbReference type="PANTHER" id="PTHR34293:SF1">
    <property type="entry name" value="HTH-TYPE TRANSCRIPTIONAL REGULATOR TRMBL2"/>
    <property type="match status" value="1"/>
</dbReference>
<dbReference type="AlphaFoldDB" id="A0A1C4WMG7"/>
<reference evidence="3" key="1">
    <citation type="submission" date="2016-06" db="EMBL/GenBank/DDBJ databases">
        <authorList>
            <person name="Varghese N."/>
            <person name="Submissions Spin"/>
        </authorList>
    </citation>
    <scope>NUCLEOTIDE SEQUENCE [LARGE SCALE GENOMIC DNA]</scope>
    <source>
        <strain evidence="3">DSM 43909</strain>
    </source>
</reference>
<dbReference type="OrthoDB" id="4266042at2"/>
<dbReference type="InterPro" id="IPR016032">
    <property type="entry name" value="Sig_transdc_resp-reg_C-effctor"/>
</dbReference>
<dbReference type="InterPro" id="IPR000792">
    <property type="entry name" value="Tscrpt_reg_LuxR_C"/>
</dbReference>
<gene>
    <name evidence="2" type="ORF">GA0074695_2586</name>
</gene>
<protein>
    <submittedName>
        <fullName evidence="2">Regulatory protein, luxR family</fullName>
    </submittedName>
</protein>
<dbReference type="Gene3D" id="1.10.10.10">
    <property type="entry name" value="Winged helix-like DNA-binding domain superfamily/Winged helix DNA-binding domain"/>
    <property type="match status" value="1"/>
</dbReference>
<dbReference type="EMBL" id="LT607411">
    <property type="protein sequence ID" value="SCE97358.1"/>
    <property type="molecule type" value="Genomic_DNA"/>
</dbReference>
<dbReference type="Pfam" id="PF24217">
    <property type="entry name" value="DUF7436"/>
    <property type="match status" value="1"/>
</dbReference>
<dbReference type="GO" id="GO:0003677">
    <property type="term" value="F:DNA binding"/>
    <property type="evidence" value="ECO:0007669"/>
    <property type="project" value="InterPro"/>
</dbReference>
<name>A0A1C4WMG7_MICVI</name>
<feature type="domain" description="HTH luxR-type" evidence="1">
    <location>
        <begin position="260"/>
        <end position="325"/>
    </location>
</feature>
<evidence type="ECO:0000313" key="3">
    <source>
        <dbReference type="Proteomes" id="UP000198242"/>
    </source>
</evidence>
<dbReference type="Pfam" id="PF00196">
    <property type="entry name" value="GerE"/>
    <property type="match status" value="1"/>
</dbReference>